<dbReference type="Pfam" id="PF02104">
    <property type="entry name" value="SURF1"/>
    <property type="match status" value="1"/>
</dbReference>
<keyword evidence="3 6" id="KW-0812">Transmembrane</keyword>
<name>A0A941DII8_9BURK</name>
<feature type="transmembrane region" description="Helical" evidence="6">
    <location>
        <begin position="214"/>
        <end position="232"/>
    </location>
</feature>
<evidence type="ECO:0000256" key="5">
    <source>
        <dbReference type="ARBA" id="ARBA00023136"/>
    </source>
</evidence>
<dbReference type="EMBL" id="JAGSPM010000013">
    <property type="protein sequence ID" value="MBR7748215.1"/>
    <property type="molecule type" value="Genomic_DNA"/>
</dbReference>
<dbReference type="InterPro" id="IPR045214">
    <property type="entry name" value="Surf1/Surf4"/>
</dbReference>
<sequence>MLKSKLIRILPLLATAIVCAIGISLGNWQTRRAEEKDAIATLIQAQLQQAPKVLVQAADFDQLKAFQKVKLRGQFVRDWPLYLDNRPLYGVAGFYVLMPFKIEGSDRYVLVARGWLQRNPVERTKIPPLLTDNGLVEIEGVVRDQLDRTMQLGKSETLKPASIVQHVPLDELSKLTGFSIFDKVLEQTSNASDSLVRDWPKPSAGADKHRAYAFQWYGLALMAAIFFVVTGIRRGKNRK</sequence>
<gene>
    <name evidence="7" type="ORF">KDM92_16650</name>
</gene>
<dbReference type="AlphaFoldDB" id="A0A941DII8"/>
<dbReference type="GO" id="GO:0005886">
    <property type="term" value="C:plasma membrane"/>
    <property type="evidence" value="ECO:0007669"/>
    <property type="project" value="UniProtKB-SubCell"/>
</dbReference>
<keyword evidence="8" id="KW-1185">Reference proteome</keyword>
<keyword evidence="5 6" id="KW-0472">Membrane</keyword>
<evidence type="ECO:0000256" key="1">
    <source>
        <dbReference type="ARBA" id="ARBA00004370"/>
    </source>
</evidence>
<comment type="similarity">
    <text evidence="2 6">Belongs to the SURF1 family.</text>
</comment>
<evidence type="ECO:0000313" key="7">
    <source>
        <dbReference type="EMBL" id="MBR7748215.1"/>
    </source>
</evidence>
<evidence type="ECO:0000256" key="2">
    <source>
        <dbReference type="ARBA" id="ARBA00007165"/>
    </source>
</evidence>
<organism evidence="7 8">
    <name type="scientific">Undibacterium baiyunense</name>
    <dbReference type="NCBI Taxonomy" id="2828731"/>
    <lineage>
        <taxon>Bacteria</taxon>
        <taxon>Pseudomonadati</taxon>
        <taxon>Pseudomonadota</taxon>
        <taxon>Betaproteobacteria</taxon>
        <taxon>Burkholderiales</taxon>
        <taxon>Oxalobacteraceae</taxon>
        <taxon>Undibacterium</taxon>
    </lineage>
</organism>
<proteinExistence type="inferred from homology"/>
<reference evidence="7 8" key="1">
    <citation type="submission" date="2021-04" db="EMBL/GenBank/DDBJ databases">
        <title>novel species isolated from subtropical streams in China.</title>
        <authorList>
            <person name="Lu H."/>
        </authorList>
    </citation>
    <scope>NUCLEOTIDE SEQUENCE [LARGE SCALE GENOMIC DNA]</scope>
    <source>
        <strain evidence="7 8">BYS107W</strain>
    </source>
</reference>
<evidence type="ECO:0000256" key="3">
    <source>
        <dbReference type="ARBA" id="ARBA00022692"/>
    </source>
</evidence>
<comment type="subcellular location">
    <subcellularLocation>
        <location evidence="6">Cell membrane</location>
        <topology evidence="6">Multi-pass membrane protein</topology>
    </subcellularLocation>
    <subcellularLocation>
        <location evidence="1">Membrane</location>
    </subcellularLocation>
</comment>
<dbReference type="InterPro" id="IPR002994">
    <property type="entry name" value="Surf1/Shy1"/>
</dbReference>
<dbReference type="Proteomes" id="UP000680158">
    <property type="component" value="Unassembled WGS sequence"/>
</dbReference>
<comment type="caution">
    <text evidence="6">Lacks conserved residue(s) required for the propagation of feature annotation.</text>
</comment>
<dbReference type="CDD" id="cd06662">
    <property type="entry name" value="SURF1"/>
    <property type="match status" value="1"/>
</dbReference>
<evidence type="ECO:0000256" key="6">
    <source>
        <dbReference type="RuleBase" id="RU363076"/>
    </source>
</evidence>
<protein>
    <recommendedName>
        <fullName evidence="6">SURF1-like protein</fullName>
    </recommendedName>
</protein>
<evidence type="ECO:0000256" key="4">
    <source>
        <dbReference type="ARBA" id="ARBA00022989"/>
    </source>
</evidence>
<accession>A0A941DII8</accession>
<keyword evidence="4 6" id="KW-1133">Transmembrane helix</keyword>
<dbReference type="PROSITE" id="PS50895">
    <property type="entry name" value="SURF1"/>
    <property type="match status" value="1"/>
</dbReference>
<evidence type="ECO:0000313" key="8">
    <source>
        <dbReference type="Proteomes" id="UP000680158"/>
    </source>
</evidence>
<keyword evidence="6" id="KW-1003">Cell membrane</keyword>
<dbReference type="PANTHER" id="PTHR23427:SF2">
    <property type="entry name" value="SURFEIT LOCUS PROTEIN 1"/>
    <property type="match status" value="1"/>
</dbReference>
<dbReference type="RefSeq" id="WP_212685545.1">
    <property type="nucleotide sequence ID" value="NZ_JAGSPM010000013.1"/>
</dbReference>
<comment type="caution">
    <text evidence="7">The sequence shown here is derived from an EMBL/GenBank/DDBJ whole genome shotgun (WGS) entry which is preliminary data.</text>
</comment>
<dbReference type="PANTHER" id="PTHR23427">
    <property type="entry name" value="SURFEIT LOCUS PROTEIN"/>
    <property type="match status" value="1"/>
</dbReference>